<keyword evidence="2" id="KW-0597">Phosphoprotein</keyword>
<accession>A0AA39UNZ3</accession>
<dbReference type="PANTHER" id="PTHR14978">
    <property type="entry name" value="BETA-CATENIN-LIKE PROTEIN 1 NUCLEAR ASSOCIATED PROTEIN"/>
    <property type="match status" value="1"/>
</dbReference>
<dbReference type="Pfam" id="PF08216">
    <property type="entry name" value="CTNNBL"/>
    <property type="match status" value="1"/>
</dbReference>
<evidence type="ECO:0000256" key="4">
    <source>
        <dbReference type="ARBA" id="ARBA00023054"/>
    </source>
</evidence>
<evidence type="ECO:0000256" key="5">
    <source>
        <dbReference type="ARBA" id="ARBA00023242"/>
    </source>
</evidence>
<protein>
    <submittedName>
        <fullName evidence="8">Catenin-beta-like protein</fullName>
    </submittedName>
</protein>
<evidence type="ECO:0000256" key="3">
    <source>
        <dbReference type="ARBA" id="ARBA00022737"/>
    </source>
</evidence>
<dbReference type="Proteomes" id="UP001175227">
    <property type="component" value="Unassembled WGS sequence"/>
</dbReference>
<feature type="region of interest" description="Disordered" evidence="6">
    <location>
        <begin position="606"/>
        <end position="628"/>
    </location>
</feature>
<keyword evidence="5" id="KW-0539">Nucleus</keyword>
<reference evidence="8" key="1">
    <citation type="submission" date="2023-06" db="EMBL/GenBank/DDBJ databases">
        <authorList>
            <consortium name="Lawrence Berkeley National Laboratory"/>
            <person name="Ahrendt S."/>
            <person name="Sahu N."/>
            <person name="Indic B."/>
            <person name="Wong-Bajracharya J."/>
            <person name="Merenyi Z."/>
            <person name="Ke H.-M."/>
            <person name="Monk M."/>
            <person name="Kocsube S."/>
            <person name="Drula E."/>
            <person name="Lipzen A."/>
            <person name="Balint B."/>
            <person name="Henrissat B."/>
            <person name="Andreopoulos B."/>
            <person name="Martin F.M."/>
            <person name="Harder C.B."/>
            <person name="Rigling D."/>
            <person name="Ford K.L."/>
            <person name="Foster G.D."/>
            <person name="Pangilinan J."/>
            <person name="Papanicolaou A."/>
            <person name="Barry K."/>
            <person name="LaButti K."/>
            <person name="Viragh M."/>
            <person name="Koriabine M."/>
            <person name="Yan M."/>
            <person name="Riley R."/>
            <person name="Champramary S."/>
            <person name="Plett K.L."/>
            <person name="Tsai I.J."/>
            <person name="Slot J."/>
            <person name="Sipos G."/>
            <person name="Plett J."/>
            <person name="Nagy L.G."/>
            <person name="Grigoriev I.V."/>
        </authorList>
    </citation>
    <scope>NUCLEOTIDE SEQUENCE</scope>
    <source>
        <strain evidence="8">ICMP 16352</strain>
    </source>
</reference>
<dbReference type="EMBL" id="JAUEPR010000001">
    <property type="protein sequence ID" value="KAK0491084.1"/>
    <property type="molecule type" value="Genomic_DNA"/>
</dbReference>
<proteinExistence type="predicted"/>
<evidence type="ECO:0000256" key="6">
    <source>
        <dbReference type="SAM" id="MobiDB-lite"/>
    </source>
</evidence>
<feature type="region of interest" description="Disordered" evidence="6">
    <location>
        <begin position="1"/>
        <end position="62"/>
    </location>
</feature>
<keyword evidence="4" id="KW-0175">Coiled coil</keyword>
<keyword evidence="9" id="KW-1185">Reference proteome</keyword>
<dbReference type="InterPro" id="IPR011989">
    <property type="entry name" value="ARM-like"/>
</dbReference>
<evidence type="ECO:0000313" key="8">
    <source>
        <dbReference type="EMBL" id="KAK0491084.1"/>
    </source>
</evidence>
<comment type="subcellular location">
    <subcellularLocation>
        <location evidence="1">Nucleus</location>
    </subcellularLocation>
</comment>
<dbReference type="Gene3D" id="1.25.10.10">
    <property type="entry name" value="Leucine-rich Repeat Variant"/>
    <property type="match status" value="1"/>
</dbReference>
<dbReference type="FunFam" id="1.25.10.10:FF:001136">
    <property type="entry name" value="Beta-catenin-like protein 1"/>
    <property type="match status" value="1"/>
</dbReference>
<dbReference type="SMART" id="SM01156">
    <property type="entry name" value="DUF1716"/>
    <property type="match status" value="1"/>
</dbReference>
<organism evidence="8 9">
    <name type="scientific">Armillaria novae-zelandiae</name>
    <dbReference type="NCBI Taxonomy" id="153914"/>
    <lineage>
        <taxon>Eukaryota</taxon>
        <taxon>Fungi</taxon>
        <taxon>Dikarya</taxon>
        <taxon>Basidiomycota</taxon>
        <taxon>Agaricomycotina</taxon>
        <taxon>Agaricomycetes</taxon>
        <taxon>Agaricomycetidae</taxon>
        <taxon>Agaricales</taxon>
        <taxon>Marasmiineae</taxon>
        <taxon>Physalacriaceae</taxon>
        <taxon>Armillaria</taxon>
    </lineage>
</organism>
<gene>
    <name evidence="8" type="ORF">IW261DRAFT_1324663</name>
</gene>
<keyword evidence="3" id="KW-0677">Repeat</keyword>
<dbReference type="AlphaFoldDB" id="A0AA39UNZ3"/>
<evidence type="ECO:0000256" key="1">
    <source>
        <dbReference type="ARBA" id="ARBA00004123"/>
    </source>
</evidence>
<evidence type="ECO:0000259" key="7">
    <source>
        <dbReference type="SMART" id="SM01156"/>
    </source>
</evidence>
<dbReference type="InterPro" id="IPR016024">
    <property type="entry name" value="ARM-type_fold"/>
</dbReference>
<feature type="domain" description="Beta-catenin-like protein 1 N-terminal" evidence="7">
    <location>
        <begin position="99"/>
        <end position="208"/>
    </location>
</feature>
<sequence length="641" mass="71516">MDIDKLFKTPKLPVGSGKRKLPDNPTPEMLKKMKMDTSAPSGSGHSPQNGMSQDKGKSRAVTVEDVDENMDVLRDFAPGGDADYFVEEDDEGRFFGGGLTSEQKEILNIFDNANEQEEPSQLSLSGIRRTLLQFERAVNKNQDQRSKYPDDPTKFIDSEADLDSAIKSLLPLAQLPLLSYPEIVKSGAVALLVGLLTHENVDIAIDVVEVFHELTDEDVGDEGNTDEEDTAEALKILIEGLLENSILELLVENLKRFNEKEESDRQGVFHILGIFENVLGFDPALSNQLVSKTNLLPWLLDRIQAKTFDENRGYAAEVLSILLQDSTENRLQLGKQDGVESVLKVLSQYRKRDPGDADEVEFMENVFDALCSALNETEIKKLFLAAEGHDLMILMMKEKLQSRSRSIKTLDYAMSGTSGTAICEAFIEALGLKSLFSSFMGNSNKKQKSGETPASEDTSHTLSIMASLFSNIPSDTTERMRLLTKFVENNYEKVDKLLDIRDSAKARLQSADVEIASDEVWSFKPLLPISDFRGWQASPDDNDDMDEDSLYLRRLSGGLYTLQIVDYILAWIVMEDDGIRKHALQMLARRNQNLENIVETLRLYHDNVDNESGEPSEDQGPSRKEILEGLIGALDPNASAT</sequence>
<dbReference type="InterPro" id="IPR039678">
    <property type="entry name" value="CTNNBL1"/>
</dbReference>
<evidence type="ECO:0000313" key="9">
    <source>
        <dbReference type="Proteomes" id="UP001175227"/>
    </source>
</evidence>
<dbReference type="PANTHER" id="PTHR14978:SF0">
    <property type="entry name" value="BETA-CATENIN-LIKE PROTEIN 1"/>
    <property type="match status" value="1"/>
</dbReference>
<dbReference type="InterPro" id="IPR013180">
    <property type="entry name" value="CTNNBL1_N"/>
</dbReference>
<comment type="caution">
    <text evidence="8">The sequence shown here is derived from an EMBL/GenBank/DDBJ whole genome shotgun (WGS) entry which is preliminary data.</text>
</comment>
<dbReference type="SUPFAM" id="SSF48371">
    <property type="entry name" value="ARM repeat"/>
    <property type="match status" value="1"/>
</dbReference>
<evidence type="ECO:0000256" key="2">
    <source>
        <dbReference type="ARBA" id="ARBA00022553"/>
    </source>
</evidence>
<dbReference type="GO" id="GO:0005681">
    <property type="term" value="C:spliceosomal complex"/>
    <property type="evidence" value="ECO:0007669"/>
    <property type="project" value="TreeGrafter"/>
</dbReference>
<feature type="compositionally biased region" description="Polar residues" evidence="6">
    <location>
        <begin position="38"/>
        <end position="52"/>
    </location>
</feature>
<dbReference type="GO" id="GO:0010467">
    <property type="term" value="P:gene expression"/>
    <property type="evidence" value="ECO:0007669"/>
    <property type="project" value="UniProtKB-ARBA"/>
</dbReference>
<name>A0AA39UNZ3_9AGAR</name>